<sequence>MMNFKPTAGLPPKDGYHPIVPPPLPPDEKPGPGPMVPKPKPGPKR</sequence>
<feature type="region of interest" description="Disordered" evidence="1">
    <location>
        <begin position="1"/>
        <end position="45"/>
    </location>
</feature>
<feature type="compositionally biased region" description="Pro residues" evidence="1">
    <location>
        <begin position="19"/>
        <end position="45"/>
    </location>
</feature>
<organism evidence="2">
    <name type="scientific">marine sediment metagenome</name>
    <dbReference type="NCBI Taxonomy" id="412755"/>
    <lineage>
        <taxon>unclassified sequences</taxon>
        <taxon>metagenomes</taxon>
        <taxon>ecological metagenomes</taxon>
    </lineage>
</organism>
<evidence type="ECO:0000256" key="1">
    <source>
        <dbReference type="SAM" id="MobiDB-lite"/>
    </source>
</evidence>
<comment type="caution">
    <text evidence="2">The sequence shown here is derived from an EMBL/GenBank/DDBJ whole genome shotgun (WGS) entry which is preliminary data.</text>
</comment>
<dbReference type="AlphaFoldDB" id="A0A0F9KK01"/>
<protein>
    <submittedName>
        <fullName evidence="2">Uncharacterized protein</fullName>
    </submittedName>
</protein>
<dbReference type="EMBL" id="LAZR01007859">
    <property type="protein sequence ID" value="KKM82464.1"/>
    <property type="molecule type" value="Genomic_DNA"/>
</dbReference>
<gene>
    <name evidence="2" type="ORF">LCGC14_1319230</name>
</gene>
<proteinExistence type="predicted"/>
<name>A0A0F9KK01_9ZZZZ</name>
<accession>A0A0F9KK01</accession>
<reference evidence="2" key="1">
    <citation type="journal article" date="2015" name="Nature">
        <title>Complex archaea that bridge the gap between prokaryotes and eukaryotes.</title>
        <authorList>
            <person name="Spang A."/>
            <person name="Saw J.H."/>
            <person name="Jorgensen S.L."/>
            <person name="Zaremba-Niedzwiedzka K."/>
            <person name="Martijn J."/>
            <person name="Lind A.E."/>
            <person name="van Eijk R."/>
            <person name="Schleper C."/>
            <person name="Guy L."/>
            <person name="Ettema T.J."/>
        </authorList>
    </citation>
    <scope>NUCLEOTIDE SEQUENCE</scope>
</reference>
<evidence type="ECO:0000313" key="2">
    <source>
        <dbReference type="EMBL" id="KKM82464.1"/>
    </source>
</evidence>